<dbReference type="EMBL" id="BPLR01012294">
    <property type="protein sequence ID" value="GIY52824.1"/>
    <property type="molecule type" value="Genomic_DNA"/>
</dbReference>
<keyword evidence="2" id="KW-1185">Reference proteome</keyword>
<protein>
    <submittedName>
        <fullName evidence="1">Uncharacterized protein</fullName>
    </submittedName>
</protein>
<evidence type="ECO:0000313" key="2">
    <source>
        <dbReference type="Proteomes" id="UP001054945"/>
    </source>
</evidence>
<comment type="caution">
    <text evidence="1">The sequence shown here is derived from an EMBL/GenBank/DDBJ whole genome shotgun (WGS) entry which is preliminary data.</text>
</comment>
<proteinExistence type="predicted"/>
<sequence>MIATKFFSLGGWLIAVVWDLLNLREDVLLFRRPVPEWIRQPSRHTADASSIVGRVSLPSVAATASRTPATVSCRWPLVRSRGGFTYITKDNAVRVPFSHIPVSSSGCPEDMVSLLYTVTLRYFVHAKDKHKHQEIELRCDGNI</sequence>
<dbReference type="Proteomes" id="UP001054945">
    <property type="component" value="Unassembled WGS sequence"/>
</dbReference>
<organism evidence="1 2">
    <name type="scientific">Caerostris extrusa</name>
    <name type="common">Bark spider</name>
    <name type="synonym">Caerostris bankana</name>
    <dbReference type="NCBI Taxonomy" id="172846"/>
    <lineage>
        <taxon>Eukaryota</taxon>
        <taxon>Metazoa</taxon>
        <taxon>Ecdysozoa</taxon>
        <taxon>Arthropoda</taxon>
        <taxon>Chelicerata</taxon>
        <taxon>Arachnida</taxon>
        <taxon>Araneae</taxon>
        <taxon>Araneomorphae</taxon>
        <taxon>Entelegynae</taxon>
        <taxon>Araneoidea</taxon>
        <taxon>Araneidae</taxon>
        <taxon>Caerostris</taxon>
    </lineage>
</organism>
<accession>A0AAV4U4Z1</accession>
<evidence type="ECO:0000313" key="1">
    <source>
        <dbReference type="EMBL" id="GIY52824.1"/>
    </source>
</evidence>
<dbReference type="AlphaFoldDB" id="A0AAV4U4Z1"/>
<name>A0AAV4U4Z1_CAEEX</name>
<reference evidence="1 2" key="1">
    <citation type="submission" date="2021-06" db="EMBL/GenBank/DDBJ databases">
        <title>Caerostris extrusa draft genome.</title>
        <authorList>
            <person name="Kono N."/>
            <person name="Arakawa K."/>
        </authorList>
    </citation>
    <scope>NUCLEOTIDE SEQUENCE [LARGE SCALE GENOMIC DNA]</scope>
</reference>
<gene>
    <name evidence="1" type="ORF">CEXT_97791</name>
</gene>